<keyword evidence="2" id="KW-1185">Reference proteome</keyword>
<reference evidence="1" key="1">
    <citation type="submission" date="2023-04" db="EMBL/GenBank/DDBJ databases">
        <title>A chromosome-level genome assembly of the parasitoid wasp Eretmocerus hayati.</title>
        <authorList>
            <person name="Zhong Y."/>
            <person name="Liu S."/>
            <person name="Liu Y."/>
        </authorList>
    </citation>
    <scope>NUCLEOTIDE SEQUENCE</scope>
    <source>
        <strain evidence="1">ZJU_SS_LIU_2023</strain>
    </source>
</reference>
<dbReference type="EMBL" id="CM056741">
    <property type="protein sequence ID" value="KAJ8682032.1"/>
    <property type="molecule type" value="Genomic_DNA"/>
</dbReference>
<proteinExistence type="predicted"/>
<sequence length="277" mass="32238">MVYRDDNNKHHQRQSTLMQAGTRNGYYLPASEQDDLSRLVEQRRLSRQRDLENLKRLLPPAPHQHHGSHQQGQYHQHQGHQLQPNHNQQSQQGQQRSPMLADLRDLEKLRLASVSQLSRHRGRTSPASAGISEHHQSRRPQHRSPARSLINFGSNGFVEVQEEPPQAPARRRRGRSGPRVQTRSEVVIGNDTLSLQDDLNKSSRSGSRNEDDNPMSQLIEESEQQMRLLKDDERGRHLRRDSQDSDQGESINLYSVFTFVYMCWKQLHWVDRFYAIT</sequence>
<comment type="caution">
    <text evidence="1">The sequence shown here is derived from an EMBL/GenBank/DDBJ whole genome shotgun (WGS) entry which is preliminary data.</text>
</comment>
<evidence type="ECO:0000313" key="1">
    <source>
        <dbReference type="EMBL" id="KAJ8682032.1"/>
    </source>
</evidence>
<gene>
    <name evidence="1" type="ORF">QAD02_017824</name>
</gene>
<dbReference type="Proteomes" id="UP001239111">
    <property type="component" value="Chromosome 1"/>
</dbReference>
<protein>
    <submittedName>
        <fullName evidence="1">Uncharacterized protein</fullName>
    </submittedName>
</protein>
<evidence type="ECO:0000313" key="2">
    <source>
        <dbReference type="Proteomes" id="UP001239111"/>
    </source>
</evidence>
<accession>A0ACC2PHY6</accession>
<name>A0ACC2PHY6_9HYME</name>
<organism evidence="1 2">
    <name type="scientific">Eretmocerus hayati</name>
    <dbReference type="NCBI Taxonomy" id="131215"/>
    <lineage>
        <taxon>Eukaryota</taxon>
        <taxon>Metazoa</taxon>
        <taxon>Ecdysozoa</taxon>
        <taxon>Arthropoda</taxon>
        <taxon>Hexapoda</taxon>
        <taxon>Insecta</taxon>
        <taxon>Pterygota</taxon>
        <taxon>Neoptera</taxon>
        <taxon>Endopterygota</taxon>
        <taxon>Hymenoptera</taxon>
        <taxon>Apocrita</taxon>
        <taxon>Proctotrupomorpha</taxon>
        <taxon>Chalcidoidea</taxon>
        <taxon>Aphelinidae</taxon>
        <taxon>Aphelininae</taxon>
        <taxon>Eretmocerus</taxon>
    </lineage>
</organism>